<dbReference type="GO" id="GO:0043041">
    <property type="term" value="P:amino acid activation for nonribosomal peptide biosynthetic process"/>
    <property type="evidence" value="ECO:0007669"/>
    <property type="project" value="TreeGrafter"/>
</dbReference>
<comment type="caution">
    <text evidence="1">The sequence shown here is derived from an EMBL/GenBank/DDBJ whole genome shotgun (WGS) entry which is preliminary data.</text>
</comment>
<dbReference type="GO" id="GO:0005737">
    <property type="term" value="C:cytoplasm"/>
    <property type="evidence" value="ECO:0007669"/>
    <property type="project" value="TreeGrafter"/>
</dbReference>
<dbReference type="GO" id="GO:0044550">
    <property type="term" value="P:secondary metabolite biosynthetic process"/>
    <property type="evidence" value="ECO:0007669"/>
    <property type="project" value="TreeGrafter"/>
</dbReference>
<dbReference type="PANTHER" id="PTHR45527">
    <property type="entry name" value="NONRIBOSOMAL PEPTIDE SYNTHETASE"/>
    <property type="match status" value="1"/>
</dbReference>
<dbReference type="SUPFAM" id="SSF56801">
    <property type="entry name" value="Acetyl-CoA synthetase-like"/>
    <property type="match status" value="1"/>
</dbReference>
<dbReference type="InterPro" id="IPR045851">
    <property type="entry name" value="AMP-bd_C_sf"/>
</dbReference>
<sequence length="76" mass="8392">VMREYLLAQLPDYMVPSAYVRLDSLPQTSNGKLDRNALPAPDQSSVVSRKYEMPIGDIETAIAGIWQALLGIEQVS</sequence>
<feature type="non-terminal residue" evidence="1">
    <location>
        <position position="76"/>
    </location>
</feature>
<dbReference type="HOGENOM" id="CLU_2660508_0_0_6"/>
<protein>
    <submittedName>
        <fullName evidence="1">Nonribosomal peptide synthetase</fullName>
    </submittedName>
</protein>
<dbReference type="Proteomes" id="UP000004471">
    <property type="component" value="Unassembled WGS sequence"/>
</dbReference>
<dbReference type="PANTHER" id="PTHR45527:SF1">
    <property type="entry name" value="FATTY ACID SYNTHASE"/>
    <property type="match status" value="1"/>
</dbReference>
<reference evidence="1 2" key="1">
    <citation type="journal article" date="2011" name="PLoS Pathog.">
        <title>Dynamic evolution of pathogenicity revealed by sequencing and comparative genomics of 19 Pseudomonas syringae isolates.</title>
        <authorList>
            <person name="Baltrus D.A."/>
            <person name="Nishimura M.T."/>
            <person name="Romanchuk A."/>
            <person name="Chang J.H."/>
            <person name="Mukhtar M.S."/>
            <person name="Cherkis K."/>
            <person name="Roach J."/>
            <person name="Grant S.R."/>
            <person name="Jones C.D."/>
            <person name="Dangl J.L."/>
        </authorList>
    </citation>
    <scope>NUCLEOTIDE SEQUENCE [LARGE SCALE GENOMIC DNA]</scope>
    <source>
        <strain evidence="2">M301072PT</strain>
    </source>
</reference>
<name>F3FX28_PSESX</name>
<evidence type="ECO:0000313" key="1">
    <source>
        <dbReference type="EMBL" id="EGH34770.1"/>
    </source>
</evidence>
<dbReference type="Gene3D" id="3.30.300.30">
    <property type="match status" value="1"/>
</dbReference>
<dbReference type="AlphaFoldDB" id="F3FX28"/>
<dbReference type="GO" id="GO:0031177">
    <property type="term" value="F:phosphopantetheine binding"/>
    <property type="evidence" value="ECO:0007669"/>
    <property type="project" value="TreeGrafter"/>
</dbReference>
<proteinExistence type="predicted"/>
<gene>
    <name evidence="1" type="ORF">PSYJA_39710</name>
</gene>
<evidence type="ECO:0000313" key="2">
    <source>
        <dbReference type="Proteomes" id="UP000004471"/>
    </source>
</evidence>
<feature type="non-terminal residue" evidence="1">
    <location>
        <position position="1"/>
    </location>
</feature>
<dbReference type="EMBL" id="AEAH01002872">
    <property type="protein sequence ID" value="EGH34770.1"/>
    <property type="molecule type" value="Genomic_DNA"/>
</dbReference>
<accession>F3FX28</accession>
<organism evidence="1 2">
    <name type="scientific">Pseudomonas syringae pv. japonica str. M301072</name>
    <dbReference type="NCBI Taxonomy" id="629262"/>
    <lineage>
        <taxon>Bacteria</taxon>
        <taxon>Pseudomonadati</taxon>
        <taxon>Pseudomonadota</taxon>
        <taxon>Gammaproteobacteria</taxon>
        <taxon>Pseudomonadales</taxon>
        <taxon>Pseudomonadaceae</taxon>
        <taxon>Pseudomonas</taxon>
        <taxon>Pseudomonas syringae</taxon>
    </lineage>
</organism>